<sequence>MGKYRNESLGVVNVDGKFAAPKRTLDVDDKAPGLARMVKRGVLSKVDGRTAGAKTEKPAEKGGDAQKAEQPQQKAAE</sequence>
<evidence type="ECO:0000313" key="5">
    <source>
        <dbReference type="Proteomes" id="UP001322512"/>
    </source>
</evidence>
<evidence type="ECO:0000313" key="4">
    <source>
        <dbReference type="Proteomes" id="UP000008707"/>
    </source>
</evidence>
<keyword evidence="5" id="KW-1185">Reference proteome</keyword>
<evidence type="ECO:0000256" key="1">
    <source>
        <dbReference type="SAM" id="MobiDB-lite"/>
    </source>
</evidence>
<reference evidence="3 5" key="4">
    <citation type="submission" date="2023-11" db="EMBL/GenBank/DDBJ databases">
        <title>MicrobeMod: A computational toolkit for identifying prokaryotic methylation and restriction-modification with nanopore sequencing.</title>
        <authorList>
            <person name="Crits-Christoph A."/>
            <person name="Kang S.C."/>
            <person name="Lee H."/>
            <person name="Ostrov N."/>
        </authorList>
    </citation>
    <scope>NUCLEOTIDE SEQUENCE [LARGE SCALE GENOMIC DNA]</scope>
    <source>
        <strain evidence="3 5">ATCC 33173</strain>
    </source>
</reference>
<reference evidence="2" key="2">
    <citation type="submission" date="2010-05" db="EMBL/GenBank/DDBJ databases">
        <title>Revision and reannotation of the Halomonas elongata DSM 2581(T) genome.</title>
        <authorList>
            <person name="Pfeiffer F."/>
            <person name="Bagyan I."/>
            <person name="Alfaro-Espinoza G."/>
            <person name="Zamora-Lagos M.A."/>
            <person name="Habermann B."/>
            <person name="Oesterhelt D."/>
            <person name="Kunte H.J."/>
        </authorList>
    </citation>
    <scope>NUCLEOTIDE SEQUENCE</scope>
    <source>
        <strain evidence="2">Type strain: DSM 2581</strain>
    </source>
</reference>
<reference evidence="4" key="3">
    <citation type="journal article" date="2011" name="Environ. Microbiol.">
        <title>A blueprint of ectoine metabolism from the genome of the industrial producer Halomonas elongata DSM 2581(T).</title>
        <authorList>
            <person name="Schwibbert K."/>
            <person name="Marin-Sanguino A."/>
            <person name="Bagyan I."/>
            <person name="Heidrich G."/>
            <person name="Lentzen G."/>
            <person name="Seitz H."/>
            <person name="Rampp M."/>
            <person name="Schuster S.C."/>
            <person name="Klenk H.P."/>
            <person name="Pfeiffer F."/>
            <person name="Oesterhelt D."/>
            <person name="Kunte H.J."/>
        </authorList>
    </citation>
    <scope>NUCLEOTIDE SEQUENCE [LARGE SCALE GENOMIC DNA]</scope>
    <source>
        <strain evidence="4">ATCC 33173 / DSM 2581 / NBRC 15536 / NCIMB 2198 / 1H9</strain>
    </source>
</reference>
<feature type="compositionally biased region" description="Basic and acidic residues" evidence="1">
    <location>
        <begin position="54"/>
        <end position="67"/>
    </location>
</feature>
<dbReference type="HOGENOM" id="CLU_2633155_0_0_6"/>
<protein>
    <submittedName>
        <fullName evidence="2">Uncharacterized protein</fullName>
    </submittedName>
</protein>
<dbReference type="OrthoDB" id="9978427at2"/>
<dbReference type="EMBL" id="CP139472">
    <property type="protein sequence ID" value="WPU48076.1"/>
    <property type="molecule type" value="Genomic_DNA"/>
</dbReference>
<dbReference type="EMBL" id="FN869568">
    <property type="protein sequence ID" value="CBV41971.1"/>
    <property type="molecule type" value="Genomic_DNA"/>
</dbReference>
<dbReference type="GeneID" id="91009356"/>
<dbReference type="AlphaFoldDB" id="E1VAC5"/>
<feature type="region of interest" description="Disordered" evidence="1">
    <location>
        <begin position="43"/>
        <end position="77"/>
    </location>
</feature>
<name>E1VAC5_HALED</name>
<dbReference type="Proteomes" id="UP001322512">
    <property type="component" value="Chromosome"/>
</dbReference>
<accession>E1VAC5</accession>
<gene>
    <name evidence="2" type="ordered locus">HELO_2087</name>
    <name evidence="3" type="ORF">SR933_04100</name>
</gene>
<feature type="compositionally biased region" description="Low complexity" evidence="1">
    <location>
        <begin position="68"/>
        <end position="77"/>
    </location>
</feature>
<evidence type="ECO:0000313" key="2">
    <source>
        <dbReference type="EMBL" id="CBV41971.1"/>
    </source>
</evidence>
<dbReference type="STRING" id="768066.HELO_2087"/>
<organism evidence="2 4">
    <name type="scientific">Halomonas elongata (strain ATCC 33173 / DSM 2581 / NBRC 15536 / NCIMB 2198 / 1H9)</name>
    <dbReference type="NCBI Taxonomy" id="768066"/>
    <lineage>
        <taxon>Bacteria</taxon>
        <taxon>Pseudomonadati</taxon>
        <taxon>Pseudomonadota</taxon>
        <taxon>Gammaproteobacteria</taxon>
        <taxon>Oceanospirillales</taxon>
        <taxon>Halomonadaceae</taxon>
        <taxon>Halomonas</taxon>
    </lineage>
</organism>
<reference evidence="2" key="1">
    <citation type="journal article" date="2010" name="Environ. Microbiol.">
        <title>A blueprint of ectoine metabolism from the genome of the industrial producer Halomonas elongata DSM 2581(T).</title>
        <authorList>
            <person name="Schwibbert K."/>
            <person name="Marin-Sanguino A."/>
            <person name="Bagyan I."/>
            <person name="Heidrich G."/>
            <person name="Lentzen G."/>
            <person name="Seitz H."/>
            <person name="Rampp M."/>
            <person name="Schuster S.C."/>
            <person name="Klenk H.P."/>
            <person name="Pfeiffer F."/>
            <person name="Oesterhelt D."/>
            <person name="Kunte H.J."/>
        </authorList>
    </citation>
    <scope>NUCLEOTIDE SEQUENCE</scope>
    <source>
        <strain evidence="2">Type strain: DSM 2581</strain>
    </source>
</reference>
<proteinExistence type="predicted"/>
<dbReference type="KEGG" id="hel:HELO_2087"/>
<dbReference type="RefSeq" id="WP_013331843.1">
    <property type="nucleotide sequence ID" value="NC_014532.2"/>
</dbReference>
<evidence type="ECO:0000313" key="3">
    <source>
        <dbReference type="EMBL" id="WPU48076.1"/>
    </source>
</evidence>
<dbReference type="Proteomes" id="UP000008707">
    <property type="component" value="Chromosome"/>
</dbReference>